<keyword evidence="1" id="KW-0802">TPR repeat</keyword>
<evidence type="ECO:0000256" key="2">
    <source>
        <dbReference type="SAM" id="Phobius"/>
    </source>
</evidence>
<evidence type="ECO:0000313" key="4">
    <source>
        <dbReference type="Proteomes" id="UP001501295"/>
    </source>
</evidence>
<dbReference type="Gene3D" id="1.25.40.10">
    <property type="entry name" value="Tetratricopeptide repeat domain"/>
    <property type="match status" value="1"/>
</dbReference>
<keyword evidence="2" id="KW-0472">Membrane</keyword>
<keyword evidence="4" id="KW-1185">Reference proteome</keyword>
<feature type="repeat" description="TPR" evidence="1">
    <location>
        <begin position="143"/>
        <end position="176"/>
    </location>
</feature>
<feature type="transmembrane region" description="Helical" evidence="2">
    <location>
        <begin position="329"/>
        <end position="346"/>
    </location>
</feature>
<evidence type="ECO:0000313" key="3">
    <source>
        <dbReference type="EMBL" id="GAA4668601.1"/>
    </source>
</evidence>
<evidence type="ECO:0000256" key="1">
    <source>
        <dbReference type="PROSITE-ProRule" id="PRU00339"/>
    </source>
</evidence>
<dbReference type="SUPFAM" id="SSF48452">
    <property type="entry name" value="TPR-like"/>
    <property type="match status" value="1"/>
</dbReference>
<feature type="transmembrane region" description="Helical" evidence="2">
    <location>
        <begin position="259"/>
        <end position="277"/>
    </location>
</feature>
<accession>A0ABP8VQT7</accession>
<feature type="transmembrane region" description="Helical" evidence="2">
    <location>
        <begin position="230"/>
        <end position="247"/>
    </location>
</feature>
<protein>
    <recommendedName>
        <fullName evidence="5">Tetratricopeptide repeat protein</fullName>
    </recommendedName>
</protein>
<name>A0ABP8VQT7_9MICO</name>
<keyword evidence="2" id="KW-0812">Transmembrane</keyword>
<sequence>MSDTESHAERDQAVALIDADRPLDAIRVLSRVLAREPDDVVALDLMGLAQRGAGRPRDALAAATRLLSLIPGHPSALRTAARSHSALGEHDLAHEAAVAGVRSAPDDPDGLITLADVVLGAGSATPEALWAAEKAVRIAPWASATHVTLGNVQRRSKEPAKARASYLQALTIDPHSEAARNNLALVDLDANRTQSAVRIFGQLLRENPRYTVAHRNLVIAVTVAFRNIRLFLIGPYIAMVLVGFGLFGSTPTQQYTGRWTVALLSVAAVLLYTGRFLRAGGPGLRRFLGATFRSSALFAVSTVLLFVAPALFVFQAASTPVSSAGPSPSTGQSLPVIALIIGNLVLRSWSKRTLATLP</sequence>
<comment type="caution">
    <text evidence="3">The sequence shown here is derived from an EMBL/GenBank/DDBJ whole genome shotgun (WGS) entry which is preliminary data.</text>
</comment>
<dbReference type="InterPro" id="IPR019734">
    <property type="entry name" value="TPR_rpt"/>
</dbReference>
<organism evidence="3 4">
    <name type="scientific">Frondihabitans cladoniiphilus</name>
    <dbReference type="NCBI Taxonomy" id="715785"/>
    <lineage>
        <taxon>Bacteria</taxon>
        <taxon>Bacillati</taxon>
        <taxon>Actinomycetota</taxon>
        <taxon>Actinomycetes</taxon>
        <taxon>Micrococcales</taxon>
        <taxon>Microbacteriaceae</taxon>
        <taxon>Frondihabitans</taxon>
    </lineage>
</organism>
<dbReference type="RefSeq" id="WP_345373726.1">
    <property type="nucleotide sequence ID" value="NZ_BAABLM010000001.1"/>
</dbReference>
<reference evidence="4" key="1">
    <citation type="journal article" date="2019" name="Int. J. Syst. Evol. Microbiol.">
        <title>The Global Catalogue of Microorganisms (GCM) 10K type strain sequencing project: providing services to taxonomists for standard genome sequencing and annotation.</title>
        <authorList>
            <consortium name="The Broad Institute Genomics Platform"/>
            <consortium name="The Broad Institute Genome Sequencing Center for Infectious Disease"/>
            <person name="Wu L."/>
            <person name="Ma J."/>
        </authorList>
    </citation>
    <scope>NUCLEOTIDE SEQUENCE [LARGE SCALE GENOMIC DNA]</scope>
    <source>
        <strain evidence="4">JCM 18956</strain>
    </source>
</reference>
<dbReference type="PROSITE" id="PS50005">
    <property type="entry name" value="TPR"/>
    <property type="match status" value="1"/>
</dbReference>
<keyword evidence="2" id="KW-1133">Transmembrane helix</keyword>
<gene>
    <name evidence="3" type="ORF">GCM10025780_09320</name>
</gene>
<dbReference type="InterPro" id="IPR011990">
    <property type="entry name" value="TPR-like_helical_dom_sf"/>
</dbReference>
<evidence type="ECO:0008006" key="5">
    <source>
        <dbReference type="Google" id="ProtNLM"/>
    </source>
</evidence>
<dbReference type="SMART" id="SM00028">
    <property type="entry name" value="TPR"/>
    <property type="match status" value="4"/>
</dbReference>
<dbReference type="Proteomes" id="UP001501295">
    <property type="component" value="Unassembled WGS sequence"/>
</dbReference>
<proteinExistence type="predicted"/>
<dbReference type="EMBL" id="BAABLM010000001">
    <property type="protein sequence ID" value="GAA4668601.1"/>
    <property type="molecule type" value="Genomic_DNA"/>
</dbReference>
<feature type="transmembrane region" description="Helical" evidence="2">
    <location>
        <begin position="297"/>
        <end position="317"/>
    </location>
</feature>
<dbReference type="Pfam" id="PF13432">
    <property type="entry name" value="TPR_16"/>
    <property type="match status" value="2"/>
</dbReference>